<comment type="similarity">
    <text evidence="9">Belongs to the GSP H family.</text>
</comment>
<dbReference type="SUPFAM" id="SSF54523">
    <property type="entry name" value="Pili subunits"/>
    <property type="match status" value="1"/>
</dbReference>
<dbReference type="Gene3D" id="3.55.40.10">
    <property type="entry name" value="minor pseudopilin epsh domain"/>
    <property type="match status" value="1"/>
</dbReference>
<feature type="transmembrane region" description="Helical" evidence="11">
    <location>
        <begin position="15"/>
        <end position="37"/>
    </location>
</feature>
<evidence type="ECO:0000256" key="1">
    <source>
        <dbReference type="ARBA" id="ARBA00004377"/>
    </source>
</evidence>
<keyword evidence="6 11" id="KW-0812">Transmembrane</keyword>
<dbReference type="RefSeq" id="WP_309724313.1">
    <property type="nucleotide sequence ID" value="NZ_JARWAM010000015.1"/>
</dbReference>
<dbReference type="EMBL" id="JARWAM010000015">
    <property type="protein sequence ID" value="MDR5907156.1"/>
    <property type="molecule type" value="Genomic_DNA"/>
</dbReference>
<evidence type="ECO:0000313" key="13">
    <source>
        <dbReference type="EMBL" id="MDR5907156.1"/>
    </source>
</evidence>
<accession>A0ABU1HI42</accession>
<evidence type="ECO:0000256" key="8">
    <source>
        <dbReference type="ARBA" id="ARBA00023136"/>
    </source>
</evidence>
<evidence type="ECO:0000256" key="4">
    <source>
        <dbReference type="ARBA" id="ARBA00022481"/>
    </source>
</evidence>
<evidence type="ECO:0000256" key="3">
    <source>
        <dbReference type="ARBA" id="ARBA00022475"/>
    </source>
</evidence>
<proteinExistence type="inferred from homology"/>
<gene>
    <name evidence="13" type="ORF">QC821_17885</name>
</gene>
<evidence type="ECO:0000256" key="10">
    <source>
        <dbReference type="ARBA" id="ARBA00030775"/>
    </source>
</evidence>
<evidence type="ECO:0000256" key="6">
    <source>
        <dbReference type="ARBA" id="ARBA00022692"/>
    </source>
</evidence>
<keyword evidence="4" id="KW-0488">Methylation</keyword>
<evidence type="ECO:0000259" key="12">
    <source>
        <dbReference type="Pfam" id="PF12019"/>
    </source>
</evidence>
<name>A0ABU1HI42_9GAMM</name>
<comment type="caution">
    <text evidence="13">The sequence shown here is derived from an EMBL/GenBank/DDBJ whole genome shotgun (WGS) entry which is preliminary data.</text>
</comment>
<keyword evidence="5" id="KW-0997">Cell inner membrane</keyword>
<keyword evidence="7 11" id="KW-1133">Transmembrane helix</keyword>
<sequence>MSVALMLAGKRRSHLGFTLIELLVTLTVAVILATVAVPNFQSLLNSSRMASDYNEVLLGINFARSEAIKRRTPVRFEASSNGTWQYDVSVVGGELLRTRRGRDGRTSMNAGTVTFNALGRPENCVAGDDCVFSVQSKLSGAADRRIQVTTMGRAGKFYDTDSEEVEE</sequence>
<evidence type="ECO:0000256" key="11">
    <source>
        <dbReference type="SAM" id="Phobius"/>
    </source>
</evidence>
<dbReference type="Proteomes" id="UP001251374">
    <property type="component" value="Unassembled WGS sequence"/>
</dbReference>
<feature type="domain" description="General secretion pathway GspH" evidence="12">
    <location>
        <begin position="54"/>
        <end position="152"/>
    </location>
</feature>
<keyword evidence="8 11" id="KW-0472">Membrane</keyword>
<dbReference type="Pfam" id="PF07963">
    <property type="entry name" value="N_methyl"/>
    <property type="match status" value="1"/>
</dbReference>
<evidence type="ECO:0000256" key="2">
    <source>
        <dbReference type="ARBA" id="ARBA00021549"/>
    </source>
</evidence>
<organism evidence="13 14">
    <name type="scientific">Franzmannia qiaohouensis</name>
    <dbReference type="NCBI Taxonomy" id="1329370"/>
    <lineage>
        <taxon>Bacteria</taxon>
        <taxon>Pseudomonadati</taxon>
        <taxon>Pseudomonadota</taxon>
        <taxon>Gammaproteobacteria</taxon>
        <taxon>Oceanospirillales</taxon>
        <taxon>Halomonadaceae</taxon>
        <taxon>Franzmannia</taxon>
    </lineage>
</organism>
<evidence type="ECO:0000256" key="7">
    <source>
        <dbReference type="ARBA" id="ARBA00022989"/>
    </source>
</evidence>
<dbReference type="InterPro" id="IPR022346">
    <property type="entry name" value="T2SS_GspH"/>
</dbReference>
<dbReference type="NCBIfam" id="TIGR02532">
    <property type="entry name" value="IV_pilin_GFxxxE"/>
    <property type="match status" value="1"/>
</dbReference>
<evidence type="ECO:0000256" key="9">
    <source>
        <dbReference type="ARBA" id="ARBA00025772"/>
    </source>
</evidence>
<evidence type="ECO:0000256" key="5">
    <source>
        <dbReference type="ARBA" id="ARBA00022519"/>
    </source>
</evidence>
<dbReference type="InterPro" id="IPR045584">
    <property type="entry name" value="Pilin-like"/>
</dbReference>
<keyword evidence="14" id="KW-1185">Reference proteome</keyword>
<evidence type="ECO:0000313" key="14">
    <source>
        <dbReference type="Proteomes" id="UP001251374"/>
    </source>
</evidence>
<dbReference type="InterPro" id="IPR012902">
    <property type="entry name" value="N_methyl_site"/>
</dbReference>
<reference evidence="13 14" key="1">
    <citation type="submission" date="2023-04" db="EMBL/GenBank/DDBJ databases">
        <title>A long-awaited taxogenomic arrangement of the family Halomonadaceae.</title>
        <authorList>
            <person name="De La Haba R."/>
            <person name="Chuvochina M."/>
            <person name="Wittouck S."/>
            <person name="Arahal D.R."/>
            <person name="Sanchez-Porro C."/>
            <person name="Hugenholtz P."/>
            <person name="Ventosa A."/>
        </authorList>
    </citation>
    <scope>NUCLEOTIDE SEQUENCE [LARGE SCALE GENOMIC DNA]</scope>
    <source>
        <strain evidence="13 14">DSM 26770</strain>
    </source>
</reference>
<protein>
    <recommendedName>
        <fullName evidence="2">Type II secretion system protein H</fullName>
    </recommendedName>
    <alternativeName>
        <fullName evidence="10">General secretion pathway protein H</fullName>
    </alternativeName>
</protein>
<dbReference type="Pfam" id="PF12019">
    <property type="entry name" value="GspH"/>
    <property type="match status" value="1"/>
</dbReference>
<comment type="subcellular location">
    <subcellularLocation>
        <location evidence="1">Cell inner membrane</location>
        <topology evidence="1">Single-pass membrane protein</topology>
    </subcellularLocation>
</comment>
<keyword evidence="3" id="KW-1003">Cell membrane</keyword>